<dbReference type="AlphaFoldDB" id="A0A9Q0GWY5"/>
<dbReference type="Proteomes" id="UP001141806">
    <property type="component" value="Unassembled WGS sequence"/>
</dbReference>
<gene>
    <name evidence="2" type="ORF">NE237_011379</name>
</gene>
<reference evidence="2" key="1">
    <citation type="journal article" date="2023" name="Plant J.">
        <title>The genome of the king protea, Protea cynaroides.</title>
        <authorList>
            <person name="Chang J."/>
            <person name="Duong T.A."/>
            <person name="Schoeman C."/>
            <person name="Ma X."/>
            <person name="Roodt D."/>
            <person name="Barker N."/>
            <person name="Li Z."/>
            <person name="Van de Peer Y."/>
            <person name="Mizrachi E."/>
        </authorList>
    </citation>
    <scope>NUCLEOTIDE SEQUENCE</scope>
    <source>
        <tissue evidence="2">Young leaves</tissue>
    </source>
</reference>
<name>A0A9Q0GWY5_9MAGN</name>
<feature type="compositionally biased region" description="Basic and acidic residues" evidence="1">
    <location>
        <begin position="104"/>
        <end position="126"/>
    </location>
</feature>
<evidence type="ECO:0000313" key="3">
    <source>
        <dbReference type="Proteomes" id="UP001141806"/>
    </source>
</evidence>
<proteinExistence type="predicted"/>
<evidence type="ECO:0000256" key="1">
    <source>
        <dbReference type="SAM" id="MobiDB-lite"/>
    </source>
</evidence>
<keyword evidence="3" id="KW-1185">Reference proteome</keyword>
<dbReference type="EMBL" id="JAMYWD010000011">
    <property type="protein sequence ID" value="KAJ4954596.1"/>
    <property type="molecule type" value="Genomic_DNA"/>
</dbReference>
<evidence type="ECO:0000313" key="2">
    <source>
        <dbReference type="EMBL" id="KAJ4954596.1"/>
    </source>
</evidence>
<protein>
    <submittedName>
        <fullName evidence="2">Uncharacterized protein</fullName>
    </submittedName>
</protein>
<dbReference type="InterPro" id="IPR018247">
    <property type="entry name" value="EF_Hand_1_Ca_BS"/>
</dbReference>
<accession>A0A9Q0GWY5</accession>
<feature type="region of interest" description="Disordered" evidence="1">
    <location>
        <begin position="102"/>
        <end position="129"/>
    </location>
</feature>
<dbReference type="PROSITE" id="PS00018">
    <property type="entry name" value="EF_HAND_1"/>
    <property type="match status" value="1"/>
</dbReference>
<organism evidence="2 3">
    <name type="scientific">Protea cynaroides</name>
    <dbReference type="NCBI Taxonomy" id="273540"/>
    <lineage>
        <taxon>Eukaryota</taxon>
        <taxon>Viridiplantae</taxon>
        <taxon>Streptophyta</taxon>
        <taxon>Embryophyta</taxon>
        <taxon>Tracheophyta</taxon>
        <taxon>Spermatophyta</taxon>
        <taxon>Magnoliopsida</taxon>
        <taxon>Proteales</taxon>
        <taxon>Proteaceae</taxon>
        <taxon>Protea</taxon>
    </lineage>
</organism>
<sequence length="216" mass="23721">MVKVSPMTGSTEIVIDDAVVIQVETSDNGVMVGESKTWEDKDKTCLSLNAIGDQTTYVWCRGFEMIPKSEPVRRYEENDKMMELGEWVSGGFWGSRRMYAPRGGGEDEAKGEGARGSEADVDAKEEGNEDGGSVILRRVVVWEEEEVFNEIRAMEGCRFRDGSSAAKPIAAIDSFSFILLPSSVNLKKATKAASVRASGCVADVNSNRYLQRNELS</sequence>
<comment type="caution">
    <text evidence="2">The sequence shown here is derived from an EMBL/GenBank/DDBJ whole genome shotgun (WGS) entry which is preliminary data.</text>
</comment>